<gene>
    <name evidence="1" type="ORF">SEMRO_3092_G343580.1</name>
</gene>
<dbReference type="SUPFAM" id="SSF56784">
    <property type="entry name" value="HAD-like"/>
    <property type="match status" value="1"/>
</dbReference>
<dbReference type="Proteomes" id="UP001153069">
    <property type="component" value="Unassembled WGS sequence"/>
</dbReference>
<dbReference type="Gene3D" id="1.10.150.240">
    <property type="entry name" value="Putative phosphatase, domain 2"/>
    <property type="match status" value="1"/>
</dbReference>
<keyword evidence="2" id="KW-1185">Reference proteome</keyword>
<dbReference type="InterPro" id="IPR023198">
    <property type="entry name" value="PGP-like_dom2"/>
</dbReference>
<organism evidence="1 2">
    <name type="scientific">Seminavis robusta</name>
    <dbReference type="NCBI Taxonomy" id="568900"/>
    <lineage>
        <taxon>Eukaryota</taxon>
        <taxon>Sar</taxon>
        <taxon>Stramenopiles</taxon>
        <taxon>Ochrophyta</taxon>
        <taxon>Bacillariophyta</taxon>
        <taxon>Bacillariophyceae</taxon>
        <taxon>Bacillariophycidae</taxon>
        <taxon>Naviculales</taxon>
        <taxon>Naviculaceae</taxon>
        <taxon>Seminavis</taxon>
    </lineage>
</organism>
<dbReference type="PANTHER" id="PTHR18901:SF38">
    <property type="entry name" value="PSEUDOURIDINE-5'-PHOSPHATASE"/>
    <property type="match status" value="1"/>
</dbReference>
<dbReference type="NCBIfam" id="TIGR01509">
    <property type="entry name" value="HAD-SF-IA-v3"/>
    <property type="match status" value="1"/>
</dbReference>
<name>A0A9N8F4V4_9STRA</name>
<evidence type="ECO:0000313" key="2">
    <source>
        <dbReference type="Proteomes" id="UP001153069"/>
    </source>
</evidence>
<dbReference type="Gene3D" id="3.40.50.1000">
    <property type="entry name" value="HAD superfamily/HAD-like"/>
    <property type="match status" value="1"/>
</dbReference>
<dbReference type="PANTHER" id="PTHR18901">
    <property type="entry name" value="2-DEOXYGLUCOSE-6-PHOSPHATE PHOSPHATASE 2"/>
    <property type="match status" value="1"/>
</dbReference>
<dbReference type="AlphaFoldDB" id="A0A9N8F4V4"/>
<sequence>MASSSDPSSASTGMPSIKAVLFDLDGTLLDTEALSDRANIKNFEGLLPPTVEEELAKSGRKLPWECKKQILGLRASSWVPIMQSYAKEAWGVTSPLSVEEFGLSWESNLSSFCEDIVACEGARDLVETFAKAGLPMAIATSSRKAAVDKKRKRHEDIFKHMATIVCGDDPELENGKPAPDIYLLAANRLGVNPKNCLVFEDAMSGVKSGKAAGCMVVAVPDPRFSQAEKAEFAAIADEVLTGLGDFDSAMFGIN</sequence>
<dbReference type="GO" id="GO:0016791">
    <property type="term" value="F:phosphatase activity"/>
    <property type="evidence" value="ECO:0007669"/>
    <property type="project" value="TreeGrafter"/>
</dbReference>
<dbReference type="SFLD" id="SFLDS00003">
    <property type="entry name" value="Haloacid_Dehalogenase"/>
    <property type="match status" value="1"/>
</dbReference>
<protein>
    <submittedName>
        <fullName evidence="1">(DL)-glycerol-3-phosphatase 1, mitochondrial</fullName>
    </submittedName>
</protein>
<dbReference type="EMBL" id="CAICTM010003090">
    <property type="protein sequence ID" value="CAB9530879.1"/>
    <property type="molecule type" value="Genomic_DNA"/>
</dbReference>
<reference evidence="1" key="1">
    <citation type="submission" date="2020-06" db="EMBL/GenBank/DDBJ databases">
        <authorList>
            <consortium name="Plant Systems Biology data submission"/>
        </authorList>
    </citation>
    <scope>NUCLEOTIDE SEQUENCE</scope>
    <source>
        <strain evidence="1">D6</strain>
    </source>
</reference>
<accession>A0A9N8F4V4</accession>
<proteinExistence type="predicted"/>
<dbReference type="InterPro" id="IPR006439">
    <property type="entry name" value="HAD-SF_hydro_IA"/>
</dbReference>
<dbReference type="Pfam" id="PF00702">
    <property type="entry name" value="Hydrolase"/>
    <property type="match status" value="1"/>
</dbReference>
<dbReference type="OrthoDB" id="40579at2759"/>
<dbReference type="SFLD" id="SFLDG01129">
    <property type="entry name" value="C1.5:_HAD__Beta-PGM__Phosphata"/>
    <property type="match status" value="1"/>
</dbReference>
<dbReference type="InterPro" id="IPR036412">
    <property type="entry name" value="HAD-like_sf"/>
</dbReference>
<evidence type="ECO:0000313" key="1">
    <source>
        <dbReference type="EMBL" id="CAB9530879.1"/>
    </source>
</evidence>
<dbReference type="InterPro" id="IPR023214">
    <property type="entry name" value="HAD_sf"/>
</dbReference>
<dbReference type="PRINTS" id="PR00413">
    <property type="entry name" value="HADHALOGNASE"/>
</dbReference>
<comment type="caution">
    <text evidence="1">The sequence shown here is derived from an EMBL/GenBank/DDBJ whole genome shotgun (WGS) entry which is preliminary data.</text>
</comment>